<reference evidence="3" key="3">
    <citation type="submission" date="2021-06" db="EMBL/GenBank/DDBJ databases">
        <title>Genomic Description and Analysis of Intracellular Bacteria, Candidatus Berkiella cookevillensis and Candidatus Berkiella aquae.</title>
        <authorList>
            <person name="Kidane D.T."/>
            <person name="Mehari Y.T."/>
            <person name="Rice F.C."/>
            <person name="Arivett B.A."/>
            <person name="Farone A.L."/>
            <person name="Berk S.G."/>
            <person name="Farone M.B."/>
        </authorList>
    </citation>
    <scope>NUCLEOTIDE SEQUENCE</scope>
    <source>
        <strain evidence="3">HT99</strain>
    </source>
</reference>
<dbReference type="SMART" id="SM00220">
    <property type="entry name" value="S_TKc"/>
    <property type="match status" value="1"/>
</dbReference>
<dbReference type="AlphaFoldDB" id="A0A0Q9YDP8"/>
<dbReference type="GO" id="GO:0005524">
    <property type="term" value="F:ATP binding"/>
    <property type="evidence" value="ECO:0007669"/>
    <property type="project" value="InterPro"/>
</dbReference>
<dbReference type="OrthoDB" id="4103069at2"/>
<accession>A0A0Q9YDP8</accession>
<dbReference type="PROSITE" id="PS50011">
    <property type="entry name" value="PROTEIN_KINASE_DOM"/>
    <property type="match status" value="1"/>
</dbReference>
<dbReference type="InterPro" id="IPR045269">
    <property type="entry name" value="Atg1-like"/>
</dbReference>
<keyword evidence="2" id="KW-0418">Kinase</keyword>
<evidence type="ECO:0000313" key="2">
    <source>
        <dbReference type="EMBL" id="KRG18667.1"/>
    </source>
</evidence>
<reference evidence="3" key="2">
    <citation type="journal article" date="2016" name="Genome Announc.">
        <title>Draft Genome Sequences of Two Novel Amoeba-Resistant Intranuclear Bacteria, 'Candidatus Berkiella cookevillensis' and 'Candidatus Berkiella aquae'.</title>
        <authorList>
            <person name="Mehari Y.T."/>
            <person name="Arivett B.A."/>
            <person name="Farone A.L."/>
            <person name="Gunderson J.H."/>
            <person name="Farone M.B."/>
        </authorList>
    </citation>
    <scope>NUCLEOTIDE SEQUENCE</scope>
    <source>
        <strain evidence="3">HT99</strain>
    </source>
</reference>
<organism evidence="2">
    <name type="scientific">Candidatus Berkiella aquae</name>
    <dbReference type="NCBI Taxonomy" id="295108"/>
    <lineage>
        <taxon>Bacteria</taxon>
        <taxon>Pseudomonadati</taxon>
        <taxon>Pseudomonadota</taxon>
        <taxon>Gammaproteobacteria</taxon>
        <taxon>Candidatus Berkiellales</taxon>
        <taxon>Candidatus Berkiellaceae</taxon>
        <taxon>Candidatus Berkiella</taxon>
    </lineage>
</organism>
<dbReference type="Pfam" id="PF00069">
    <property type="entry name" value="Pkinase"/>
    <property type="match status" value="1"/>
</dbReference>
<dbReference type="STRING" id="295108.HT99x_02953"/>
<dbReference type="RefSeq" id="WP_075067545.1">
    <property type="nucleotide sequence ID" value="NZ_LKAJ02000001.1"/>
</dbReference>
<dbReference type="GO" id="GO:0004674">
    <property type="term" value="F:protein serine/threonine kinase activity"/>
    <property type="evidence" value="ECO:0007669"/>
    <property type="project" value="InterPro"/>
</dbReference>
<dbReference type="Proteomes" id="UP000051497">
    <property type="component" value="Unassembled WGS sequence"/>
</dbReference>
<keyword evidence="2" id="KW-0808">Transferase</keyword>
<dbReference type="EMBL" id="LKAJ01000019">
    <property type="protein sequence ID" value="KRG18667.1"/>
    <property type="molecule type" value="Genomic_DNA"/>
</dbReference>
<dbReference type="GO" id="GO:0005737">
    <property type="term" value="C:cytoplasm"/>
    <property type="evidence" value="ECO:0007669"/>
    <property type="project" value="TreeGrafter"/>
</dbReference>
<evidence type="ECO:0000259" key="1">
    <source>
        <dbReference type="PROSITE" id="PS50011"/>
    </source>
</evidence>
<evidence type="ECO:0000313" key="4">
    <source>
        <dbReference type="Proteomes" id="UP000051497"/>
    </source>
</evidence>
<comment type="caution">
    <text evidence="2">The sequence shown here is derived from an EMBL/GenBank/DDBJ whole genome shotgun (WGS) entry which is preliminary data.</text>
</comment>
<dbReference type="PROSITE" id="PS00108">
    <property type="entry name" value="PROTEIN_KINASE_ST"/>
    <property type="match status" value="1"/>
</dbReference>
<protein>
    <submittedName>
        <fullName evidence="2 3">Protein kinase</fullName>
    </submittedName>
</protein>
<evidence type="ECO:0000313" key="3">
    <source>
        <dbReference type="EMBL" id="MCS5709929.1"/>
    </source>
</evidence>
<dbReference type="EMBL" id="LKAJ02000001">
    <property type="protein sequence ID" value="MCS5709929.1"/>
    <property type="molecule type" value="Genomic_DNA"/>
</dbReference>
<name>A0A0Q9YDP8_9GAMM</name>
<reference evidence="2" key="1">
    <citation type="submission" date="2015-09" db="EMBL/GenBank/DDBJ databases">
        <title>Draft Genome Sequences of Two Novel Amoeba-resistant Intranuclear Bacteria, Candidatus Berkiella cookevillensis and Candidatus Berkiella aquae.</title>
        <authorList>
            <person name="Mehari Y.T."/>
            <person name="Arivett B.A."/>
            <person name="Farone A.L."/>
            <person name="Gunderson J.H."/>
            <person name="Farone M.B."/>
        </authorList>
    </citation>
    <scope>NUCLEOTIDE SEQUENCE [LARGE SCALE GENOMIC DNA]</scope>
    <source>
        <strain evidence="2">HT99</strain>
    </source>
</reference>
<dbReference type="InterPro" id="IPR011009">
    <property type="entry name" value="Kinase-like_dom_sf"/>
</dbReference>
<dbReference type="SUPFAM" id="SSF56112">
    <property type="entry name" value="Protein kinase-like (PK-like)"/>
    <property type="match status" value="1"/>
</dbReference>
<dbReference type="PANTHER" id="PTHR24348">
    <property type="entry name" value="SERINE/THREONINE-PROTEIN KINASE UNC-51-RELATED"/>
    <property type="match status" value="1"/>
</dbReference>
<feature type="domain" description="Protein kinase" evidence="1">
    <location>
        <begin position="25"/>
        <end position="308"/>
    </location>
</feature>
<gene>
    <name evidence="3" type="ORF">HT99x_000665</name>
    <name evidence="2" type="ORF">HT99x_02953</name>
</gene>
<keyword evidence="4" id="KW-1185">Reference proteome</keyword>
<dbReference type="Gene3D" id="1.10.510.10">
    <property type="entry name" value="Transferase(Phosphotransferase) domain 1"/>
    <property type="match status" value="1"/>
</dbReference>
<sequence>MAAHGPGEGFEEEGQVIKDRNGTEFTLGKELGHGVVGKTYRGTVSKVGKGDFKLGQEVAIKSQPLSTDPDEIAAQQRELAAAKKEGILLATPNETAERSYMVQPIFPGVDLRSAIYQLTGEKGFETVAGKAKLPDPEKEMIAIGILREYDVMQKLNIVHADVKPDNFLYDKASGTVKLLDLGQAFDGTQGSPHDLFAAPGVIYTPPERHNNRELANSSKTDLYNIGIIIASLYSENCFERDADTGEIGENSAVKVREALKDVLDSTKPVAGMPPELLKMVQHLTAVDPASRAQNIALAHGATDYHAMTSITQSQQRAMLQINDIKSIADSYIKNANEPLKSQVRAAVNQLDLTTIANDLSKIARENSADKKLKTMVSDAVKRIDKFNTQEAKAIQSTRIEAAEKSKQAQSYSQSLKNIATTLNDVANQHKKPSTDGTLLMSATFASQYDEVGKVFNYMAKTVAAQTTPEGVDRTLQMLSEQVKKMPAETFGQGGENKRQQLLSIVDNASKMHAQIRQEQKPAATPAKLR</sequence>
<dbReference type="InterPro" id="IPR000719">
    <property type="entry name" value="Prot_kinase_dom"/>
</dbReference>
<proteinExistence type="predicted"/>
<dbReference type="InterPro" id="IPR008271">
    <property type="entry name" value="Ser/Thr_kinase_AS"/>
</dbReference>